<dbReference type="Gene3D" id="3.30.1540.10">
    <property type="entry name" value="formyl-coa transferase, domain 3"/>
    <property type="match status" value="1"/>
</dbReference>
<evidence type="ECO:0000313" key="3">
    <source>
        <dbReference type="Proteomes" id="UP000295122"/>
    </source>
</evidence>
<dbReference type="InterPro" id="IPR023606">
    <property type="entry name" value="CoA-Trfase_III_dom_1_sf"/>
</dbReference>
<dbReference type="OrthoDB" id="7488526at2"/>
<dbReference type="EMBL" id="SNZR01000013">
    <property type="protein sequence ID" value="TDR90071.1"/>
    <property type="molecule type" value="Genomic_DNA"/>
</dbReference>
<organism evidence="2 3">
    <name type="scientific">Enterovirga rhinocerotis</name>
    <dbReference type="NCBI Taxonomy" id="1339210"/>
    <lineage>
        <taxon>Bacteria</taxon>
        <taxon>Pseudomonadati</taxon>
        <taxon>Pseudomonadota</taxon>
        <taxon>Alphaproteobacteria</taxon>
        <taxon>Hyphomicrobiales</taxon>
        <taxon>Methylobacteriaceae</taxon>
        <taxon>Enterovirga</taxon>
    </lineage>
</organism>
<keyword evidence="1 2" id="KW-0808">Transferase</keyword>
<name>A0A4R7BWW6_9HYPH</name>
<proteinExistence type="predicted"/>
<dbReference type="Pfam" id="PF02515">
    <property type="entry name" value="CoA_transf_3"/>
    <property type="match status" value="1"/>
</dbReference>
<dbReference type="RefSeq" id="WP_133771181.1">
    <property type="nucleotide sequence ID" value="NZ_SNZR01000013.1"/>
</dbReference>
<dbReference type="PANTHER" id="PTHR48207">
    <property type="entry name" value="SUCCINATE--HYDROXYMETHYLGLUTARATE COA-TRANSFERASE"/>
    <property type="match status" value="1"/>
</dbReference>
<dbReference type="PANTHER" id="PTHR48207:SF4">
    <property type="entry name" value="BLL6097 PROTEIN"/>
    <property type="match status" value="1"/>
</dbReference>
<dbReference type="Proteomes" id="UP000295122">
    <property type="component" value="Unassembled WGS sequence"/>
</dbReference>
<keyword evidence="3" id="KW-1185">Reference proteome</keyword>
<dbReference type="SUPFAM" id="SSF89796">
    <property type="entry name" value="CoA-transferase family III (CaiB/BaiF)"/>
    <property type="match status" value="1"/>
</dbReference>
<comment type="caution">
    <text evidence="2">The sequence shown here is derived from an EMBL/GenBank/DDBJ whole genome shotgun (WGS) entry which is preliminary data.</text>
</comment>
<evidence type="ECO:0000256" key="1">
    <source>
        <dbReference type="ARBA" id="ARBA00022679"/>
    </source>
</evidence>
<dbReference type="InterPro" id="IPR044855">
    <property type="entry name" value="CoA-Trfase_III_dom3_sf"/>
</dbReference>
<sequence>MKPLAGLRILTFEQFGAGPYGSMTLADLGAEVIKVENPATGGDASRQVGPHALGENDSQYFQTFNLNKRSVALDIKSPEGRRAFHDLVAGSEAVMNNLRGDLPATLGIDYAGLRSIKPSIVCLHISAYGRGNSRTAWPGYDFLMQAESGLMSLTGEPDGPPSRTGQSMIDYMTGMTGMVGLLSAVMRARATGEGCDVDTCLFDVAVHQLAYSGTWYLNGGEVPGRQPRSAHPSLAPVQTVRTRDGWIYVMCMKAKFWEQLRDALGSESLRADPRFASQALRRAHRSELTEALDAAMSTQSTAHWLGLLSGKVPVAPIHDVAEAFASPFMAEADMVRTLTHPAKADFRVLANPIRIGGERLSQAACSALGADSDALLSSSNPARGPA</sequence>
<dbReference type="InterPro" id="IPR050483">
    <property type="entry name" value="CoA-transferase_III_domain"/>
</dbReference>
<protein>
    <submittedName>
        <fullName evidence="2">Crotonobetainyl-CoA:carnitine CoA-transferase CaiB-like acyl-CoA transferase</fullName>
    </submittedName>
</protein>
<evidence type="ECO:0000313" key="2">
    <source>
        <dbReference type="EMBL" id="TDR90071.1"/>
    </source>
</evidence>
<dbReference type="Gene3D" id="3.40.50.10540">
    <property type="entry name" value="Crotonobetainyl-coa:carnitine coa-transferase, domain 1"/>
    <property type="match status" value="1"/>
</dbReference>
<dbReference type="GO" id="GO:0008410">
    <property type="term" value="F:CoA-transferase activity"/>
    <property type="evidence" value="ECO:0007669"/>
    <property type="project" value="TreeGrafter"/>
</dbReference>
<dbReference type="InterPro" id="IPR003673">
    <property type="entry name" value="CoA-Trfase_fam_III"/>
</dbReference>
<reference evidence="2 3" key="1">
    <citation type="submission" date="2019-03" db="EMBL/GenBank/DDBJ databases">
        <title>Genomic Encyclopedia of Type Strains, Phase IV (KMG-IV): sequencing the most valuable type-strain genomes for metagenomic binning, comparative biology and taxonomic classification.</title>
        <authorList>
            <person name="Goeker M."/>
        </authorList>
    </citation>
    <scope>NUCLEOTIDE SEQUENCE [LARGE SCALE GENOMIC DNA]</scope>
    <source>
        <strain evidence="2 3">DSM 25903</strain>
    </source>
</reference>
<dbReference type="AlphaFoldDB" id="A0A4R7BWW6"/>
<gene>
    <name evidence="2" type="ORF">EV668_2910</name>
</gene>
<accession>A0A4R7BWW6</accession>